<dbReference type="Proteomes" id="UP000281553">
    <property type="component" value="Unassembled WGS sequence"/>
</dbReference>
<name>A0A3P7LMB8_DIBLA</name>
<protein>
    <submittedName>
        <fullName evidence="1">Uncharacterized protein</fullName>
    </submittedName>
</protein>
<dbReference type="EMBL" id="UYRU01052914">
    <property type="protein sequence ID" value="VDN12063.1"/>
    <property type="molecule type" value="Genomic_DNA"/>
</dbReference>
<sequence length="99" mass="11685">MERVWDRLRLSEAERTSQCIQYCLRADSRLVPLEIGVLTTRVVELWEHASALVVQREEVMSKLAALEFAILHPQYVKLPRKYTFFDLSFFLLFFATLSF</sequence>
<keyword evidence="2" id="KW-1185">Reference proteome</keyword>
<proteinExistence type="predicted"/>
<dbReference type="AlphaFoldDB" id="A0A3P7LMB8"/>
<evidence type="ECO:0000313" key="2">
    <source>
        <dbReference type="Proteomes" id="UP000281553"/>
    </source>
</evidence>
<organism evidence="1 2">
    <name type="scientific">Dibothriocephalus latus</name>
    <name type="common">Fish tapeworm</name>
    <name type="synonym">Diphyllobothrium latum</name>
    <dbReference type="NCBI Taxonomy" id="60516"/>
    <lineage>
        <taxon>Eukaryota</taxon>
        <taxon>Metazoa</taxon>
        <taxon>Spiralia</taxon>
        <taxon>Lophotrochozoa</taxon>
        <taxon>Platyhelminthes</taxon>
        <taxon>Cestoda</taxon>
        <taxon>Eucestoda</taxon>
        <taxon>Diphyllobothriidea</taxon>
        <taxon>Diphyllobothriidae</taxon>
        <taxon>Dibothriocephalus</taxon>
    </lineage>
</organism>
<gene>
    <name evidence="1" type="ORF">DILT_LOCUS7894</name>
</gene>
<evidence type="ECO:0000313" key="1">
    <source>
        <dbReference type="EMBL" id="VDN12063.1"/>
    </source>
</evidence>
<reference evidence="1 2" key="1">
    <citation type="submission" date="2018-11" db="EMBL/GenBank/DDBJ databases">
        <authorList>
            <consortium name="Pathogen Informatics"/>
        </authorList>
    </citation>
    <scope>NUCLEOTIDE SEQUENCE [LARGE SCALE GENOMIC DNA]</scope>
</reference>
<accession>A0A3P7LMB8</accession>